<evidence type="ECO:0000256" key="3">
    <source>
        <dbReference type="ARBA" id="ARBA00022801"/>
    </source>
</evidence>
<dbReference type="SMART" id="SM00173">
    <property type="entry name" value="RAS"/>
    <property type="match status" value="1"/>
</dbReference>
<comment type="catalytic activity">
    <reaction evidence="4">
        <text>GTP + H2O = GDP + phosphate + H(+)</text>
        <dbReference type="Rhea" id="RHEA:19669"/>
        <dbReference type="ChEBI" id="CHEBI:15377"/>
        <dbReference type="ChEBI" id="CHEBI:15378"/>
        <dbReference type="ChEBI" id="CHEBI:37565"/>
        <dbReference type="ChEBI" id="CHEBI:43474"/>
        <dbReference type="ChEBI" id="CHEBI:58189"/>
        <dbReference type="EC" id="3.6.5.2"/>
    </reaction>
</comment>
<evidence type="ECO:0000256" key="1">
    <source>
        <dbReference type="ARBA" id="ARBA00008344"/>
    </source>
</evidence>
<evidence type="ECO:0000313" key="7">
    <source>
        <dbReference type="Proteomes" id="UP000094444"/>
    </source>
</evidence>
<dbReference type="InterPro" id="IPR001806">
    <property type="entry name" value="Small_GTPase"/>
</dbReference>
<keyword evidence="7" id="KW-1185">Reference proteome</keyword>
<comment type="similarity">
    <text evidence="1">Belongs to the small GTPase superfamily. Ras family.</text>
</comment>
<dbReference type="EMBL" id="MAVT02000265">
    <property type="protein sequence ID" value="POS77489.1"/>
    <property type="molecule type" value="Genomic_DNA"/>
</dbReference>
<evidence type="ECO:0000256" key="2">
    <source>
        <dbReference type="ARBA" id="ARBA00011984"/>
    </source>
</evidence>
<name>A0A2P5I4P7_DIAHE</name>
<dbReference type="EC" id="3.6.5.2" evidence="2"/>
<dbReference type="SUPFAM" id="SSF52540">
    <property type="entry name" value="P-loop containing nucleoside triphosphate hydrolases"/>
    <property type="match status" value="1"/>
</dbReference>
<sequence length="337" mass="36429">MASMTFSDDEAKYLRAVLKWQEKSTDDKRASWFLGLRMPEKKPVGEFRVLVIGAKGVGKTSILKKFCTGVFPDPSSLAASGNVNGCRRNITIETNEGKQVESNLYTVDALELPVEHLSSPEHLSQALAITDAAVLVYDMTEPASLTYLKSLANNIYSSIHPGGRSPATPTKKKGGFHLPGSPTRRDTCEATRNSKPYHFLLVGAKRDVPDVLREVSWLEGQIAAEEFFGPSGIAAGASVGFMEVSARTGEQVGAIFPSLGREVLKSRRDRQASSSQKYLLSAQGSGGLSGWDLSDFDHDADDTDDDGHTDGSGTMAGSVRRRWAALKASLAASIFRR</sequence>
<dbReference type="InterPro" id="IPR027417">
    <property type="entry name" value="P-loop_NTPase"/>
</dbReference>
<dbReference type="GO" id="GO:0003925">
    <property type="term" value="F:G protein activity"/>
    <property type="evidence" value="ECO:0007669"/>
    <property type="project" value="UniProtKB-EC"/>
</dbReference>
<dbReference type="Gene3D" id="3.40.50.300">
    <property type="entry name" value="P-loop containing nucleotide triphosphate hydrolases"/>
    <property type="match status" value="1"/>
</dbReference>
<dbReference type="InParanoid" id="A0A2P5I4P7"/>
<dbReference type="SMART" id="SM00175">
    <property type="entry name" value="RAB"/>
    <property type="match status" value="1"/>
</dbReference>
<dbReference type="PANTHER" id="PTHR45704">
    <property type="entry name" value="RAS-LIKE FAMILY MEMBER 11"/>
    <property type="match status" value="1"/>
</dbReference>
<feature type="region of interest" description="Disordered" evidence="5">
    <location>
        <begin position="162"/>
        <end position="188"/>
    </location>
</feature>
<dbReference type="AlphaFoldDB" id="A0A2P5I4P7"/>
<dbReference type="PROSITE" id="PS51421">
    <property type="entry name" value="RAS"/>
    <property type="match status" value="1"/>
</dbReference>
<dbReference type="GO" id="GO:0005525">
    <property type="term" value="F:GTP binding"/>
    <property type="evidence" value="ECO:0007669"/>
    <property type="project" value="InterPro"/>
</dbReference>
<evidence type="ECO:0000256" key="4">
    <source>
        <dbReference type="ARBA" id="ARBA00048098"/>
    </source>
</evidence>
<gene>
    <name evidence="6" type="ORF">DHEL01_v204123</name>
</gene>
<organism evidence="6 7">
    <name type="scientific">Diaporthe helianthi</name>
    <dbReference type="NCBI Taxonomy" id="158607"/>
    <lineage>
        <taxon>Eukaryota</taxon>
        <taxon>Fungi</taxon>
        <taxon>Dikarya</taxon>
        <taxon>Ascomycota</taxon>
        <taxon>Pezizomycotina</taxon>
        <taxon>Sordariomycetes</taxon>
        <taxon>Sordariomycetidae</taxon>
        <taxon>Diaporthales</taxon>
        <taxon>Diaporthaceae</taxon>
        <taxon>Diaporthe</taxon>
    </lineage>
</organism>
<dbReference type="Proteomes" id="UP000094444">
    <property type="component" value="Unassembled WGS sequence"/>
</dbReference>
<evidence type="ECO:0000256" key="5">
    <source>
        <dbReference type="SAM" id="MobiDB-lite"/>
    </source>
</evidence>
<proteinExistence type="inferred from homology"/>
<dbReference type="STRING" id="158607.A0A2P5I4P7"/>
<dbReference type="OrthoDB" id="18798at2759"/>
<protein>
    <recommendedName>
        <fullName evidence="2">small monomeric GTPase</fullName>
        <ecNumber evidence="2">3.6.5.2</ecNumber>
    </recommendedName>
</protein>
<keyword evidence="3" id="KW-0378">Hydrolase</keyword>
<evidence type="ECO:0000313" key="6">
    <source>
        <dbReference type="EMBL" id="POS77489.1"/>
    </source>
</evidence>
<reference evidence="6" key="1">
    <citation type="submission" date="2017-09" db="EMBL/GenBank/DDBJ databases">
        <title>Polyketide synthases of a Diaporthe helianthi virulent isolate.</title>
        <authorList>
            <person name="Baroncelli R."/>
        </authorList>
    </citation>
    <scope>NUCLEOTIDE SEQUENCE [LARGE SCALE GENOMIC DNA]</scope>
    <source>
        <strain evidence="6">7/96</strain>
    </source>
</reference>
<dbReference type="InterPro" id="IPR051065">
    <property type="entry name" value="Ras-related_GTPase"/>
</dbReference>
<comment type="caution">
    <text evidence="6">The sequence shown here is derived from an EMBL/GenBank/DDBJ whole genome shotgun (WGS) entry which is preliminary data.</text>
</comment>
<dbReference type="PRINTS" id="PR00449">
    <property type="entry name" value="RASTRNSFRMNG"/>
</dbReference>
<accession>A0A2P5I4P7</accession>
<dbReference type="PROSITE" id="PS51419">
    <property type="entry name" value="RAB"/>
    <property type="match status" value="1"/>
</dbReference>